<keyword evidence="2" id="KW-1185">Reference proteome</keyword>
<evidence type="ECO:0000313" key="2">
    <source>
        <dbReference type="Proteomes" id="UP000789525"/>
    </source>
</evidence>
<proteinExistence type="predicted"/>
<organism evidence="1 2">
    <name type="scientific">Acaulospora colombiana</name>
    <dbReference type="NCBI Taxonomy" id="27376"/>
    <lineage>
        <taxon>Eukaryota</taxon>
        <taxon>Fungi</taxon>
        <taxon>Fungi incertae sedis</taxon>
        <taxon>Mucoromycota</taxon>
        <taxon>Glomeromycotina</taxon>
        <taxon>Glomeromycetes</taxon>
        <taxon>Diversisporales</taxon>
        <taxon>Acaulosporaceae</taxon>
        <taxon>Acaulospora</taxon>
    </lineage>
</organism>
<accession>A0ACA9JZ53</accession>
<dbReference type="Proteomes" id="UP000789525">
    <property type="component" value="Unassembled WGS sequence"/>
</dbReference>
<name>A0ACA9JZ53_9GLOM</name>
<dbReference type="EMBL" id="CAJVPT010000328">
    <property type="protein sequence ID" value="CAG8442965.1"/>
    <property type="molecule type" value="Genomic_DNA"/>
</dbReference>
<reference evidence="1" key="1">
    <citation type="submission" date="2021-06" db="EMBL/GenBank/DDBJ databases">
        <authorList>
            <person name="Kallberg Y."/>
            <person name="Tangrot J."/>
            <person name="Rosling A."/>
        </authorList>
    </citation>
    <scope>NUCLEOTIDE SEQUENCE</scope>
    <source>
        <strain evidence="1">CL356</strain>
    </source>
</reference>
<gene>
    <name evidence="1" type="ORF">ACOLOM_LOCUS352</name>
</gene>
<evidence type="ECO:0000313" key="1">
    <source>
        <dbReference type="EMBL" id="CAG8442965.1"/>
    </source>
</evidence>
<protein>
    <submittedName>
        <fullName evidence="1">17208_t:CDS:1</fullName>
    </submittedName>
</protein>
<comment type="caution">
    <text evidence="1">The sequence shown here is derived from an EMBL/GenBank/DDBJ whole genome shotgun (WGS) entry which is preliminary data.</text>
</comment>
<sequence length="416" mass="46525">MPKVKTESVSLKMINTRANSYSNNTVSLGGSTRTVPRTQSSSTSNLYALGAEPLFQNTTHESKDRRDNSEILNSILNRPGQDQKLDPQPPVNSQPLIPNPISLLNELHQSLKNTNPPKYNYIYVSSGFICELEVFGKVYKSSIPRARKQDAKEDAALIAVNDIKEQEGFSDILSTDLLQAYEQKIENGINDTNSITRSRAWELDINGRYCFECVIGERTFKSDPEPFTKANDARDHIALKAFTTLYNEYCEIERQQNKNVLEIYGMKRSDVSLSATEDKKCTTANVESIASTSTNSTMVPRPANDADTASLVLPSLDESMPRIKEEPPLTTSSMPSPQIKTEQSLSSQAQLPPSISSPNLKRWKYPTFTLQNCLVGFTGTVCVNNHVFKGNAHVKKSEAKEDVAEVAYKYFMERRE</sequence>